<dbReference type="InterPro" id="IPR013149">
    <property type="entry name" value="ADH-like_C"/>
</dbReference>
<dbReference type="AlphaFoldDB" id="A0A6M8HTA8"/>
<dbReference type="InterPro" id="IPR011032">
    <property type="entry name" value="GroES-like_sf"/>
</dbReference>
<protein>
    <submittedName>
        <fullName evidence="8">NAD(P)-dependent alcohol dehydrogenase</fullName>
    </submittedName>
</protein>
<accession>A0A6M8HTA8</accession>
<evidence type="ECO:0000256" key="1">
    <source>
        <dbReference type="ARBA" id="ARBA00001947"/>
    </source>
</evidence>
<dbReference type="PANTHER" id="PTHR43161:SF9">
    <property type="entry name" value="SORBITOL DEHYDROGENASE"/>
    <property type="match status" value="1"/>
</dbReference>
<dbReference type="Gene3D" id="3.90.180.10">
    <property type="entry name" value="Medium-chain alcohol dehydrogenases, catalytic domain"/>
    <property type="match status" value="1"/>
</dbReference>
<dbReference type="SMART" id="SM00829">
    <property type="entry name" value="PKS_ER"/>
    <property type="match status" value="1"/>
</dbReference>
<dbReference type="Proteomes" id="UP000500767">
    <property type="component" value="Chromosome"/>
</dbReference>
<keyword evidence="3 6" id="KW-0479">Metal-binding</keyword>
<reference evidence="8 9" key="1">
    <citation type="journal article" date="2014" name="World J. Microbiol. Biotechnol.">
        <title>Biodiversity and physiological characteristics of Antarctic and Arctic lichens-associated bacteria.</title>
        <authorList>
            <person name="Lee Y.M."/>
            <person name="Kim E.H."/>
            <person name="Lee H.K."/>
            <person name="Hong S.G."/>
        </authorList>
    </citation>
    <scope>NUCLEOTIDE SEQUENCE [LARGE SCALE GENOMIC DNA]</scope>
    <source>
        <strain evidence="8 9">PAMC 26569</strain>
    </source>
</reference>
<dbReference type="SUPFAM" id="SSF50129">
    <property type="entry name" value="GroES-like"/>
    <property type="match status" value="1"/>
</dbReference>
<dbReference type="Pfam" id="PF08240">
    <property type="entry name" value="ADH_N"/>
    <property type="match status" value="1"/>
</dbReference>
<dbReference type="InterPro" id="IPR045306">
    <property type="entry name" value="SDH-like"/>
</dbReference>
<evidence type="ECO:0000259" key="7">
    <source>
        <dbReference type="SMART" id="SM00829"/>
    </source>
</evidence>
<gene>
    <name evidence="8" type="ORF">HN018_18475</name>
</gene>
<dbReference type="InterPro" id="IPR002328">
    <property type="entry name" value="ADH_Zn_CS"/>
</dbReference>
<sequence>MTVARSLVLEQQHVLALRDIEVPSTLGPDDVRIRIHTVGICGSDIHYYTHGHIGPFVVREPMVLGHEASGVISDVGSNVRNLVVGDRVCMEPGIPDPNSRAAKLGLYNVDPAVRFWATPPVHGCLTEFVVHPAAYTYKLPDNVSFAEGAMIEPFAIGVQAAVKGAIKPGDTCVVTGCGTIGLMVALAALGSGAGRVVISDVVDPKLEIAARYPGLIPVNVSREPLRGVVDRLCGPDWGADVVLEASGSPRVYDDVLACVRPGGTVVLVGMPPDKVAFDIVSAQAKEIRIETVFRYANVFDRAIGMIASGRVDLKPLIAETFAFEQSVTAFERAASARPTDIKLQIAMPS</sequence>
<evidence type="ECO:0000256" key="6">
    <source>
        <dbReference type="RuleBase" id="RU361277"/>
    </source>
</evidence>
<name>A0A6M8HTA8_9PROT</name>
<keyword evidence="4 6" id="KW-0862">Zinc</keyword>
<feature type="domain" description="Enoyl reductase (ER)" evidence="7">
    <location>
        <begin position="13"/>
        <end position="339"/>
    </location>
</feature>
<evidence type="ECO:0000256" key="3">
    <source>
        <dbReference type="ARBA" id="ARBA00022723"/>
    </source>
</evidence>
<dbReference type="CDD" id="cd05285">
    <property type="entry name" value="sorbitol_DH"/>
    <property type="match status" value="1"/>
</dbReference>
<dbReference type="InterPro" id="IPR036291">
    <property type="entry name" value="NAD(P)-bd_dom_sf"/>
</dbReference>
<keyword evidence="5" id="KW-0560">Oxidoreductase</keyword>
<dbReference type="GO" id="GO:0008270">
    <property type="term" value="F:zinc ion binding"/>
    <property type="evidence" value="ECO:0007669"/>
    <property type="project" value="InterPro"/>
</dbReference>
<dbReference type="SUPFAM" id="SSF51735">
    <property type="entry name" value="NAD(P)-binding Rossmann-fold domains"/>
    <property type="match status" value="1"/>
</dbReference>
<comment type="similarity">
    <text evidence="2 6">Belongs to the zinc-containing alcohol dehydrogenase family.</text>
</comment>
<evidence type="ECO:0000313" key="9">
    <source>
        <dbReference type="Proteomes" id="UP000500767"/>
    </source>
</evidence>
<evidence type="ECO:0000313" key="8">
    <source>
        <dbReference type="EMBL" id="QKE91754.1"/>
    </source>
</evidence>
<proteinExistence type="inferred from homology"/>
<dbReference type="KEGG" id="lck:HN018_18475"/>
<evidence type="ECO:0000256" key="4">
    <source>
        <dbReference type="ARBA" id="ARBA00022833"/>
    </source>
</evidence>
<evidence type="ECO:0000256" key="2">
    <source>
        <dbReference type="ARBA" id="ARBA00008072"/>
    </source>
</evidence>
<dbReference type="InterPro" id="IPR020843">
    <property type="entry name" value="ER"/>
</dbReference>
<dbReference type="PROSITE" id="PS00059">
    <property type="entry name" value="ADH_ZINC"/>
    <property type="match status" value="1"/>
</dbReference>
<organism evidence="8 9">
    <name type="scientific">Lichenicola cladoniae</name>
    <dbReference type="NCBI Taxonomy" id="1484109"/>
    <lineage>
        <taxon>Bacteria</taxon>
        <taxon>Pseudomonadati</taxon>
        <taxon>Pseudomonadota</taxon>
        <taxon>Alphaproteobacteria</taxon>
        <taxon>Acetobacterales</taxon>
        <taxon>Acetobacteraceae</taxon>
        <taxon>Lichenicola</taxon>
    </lineage>
</organism>
<dbReference type="RefSeq" id="WP_171835150.1">
    <property type="nucleotide sequence ID" value="NZ_CP053708.1"/>
</dbReference>
<dbReference type="InterPro" id="IPR013154">
    <property type="entry name" value="ADH-like_N"/>
</dbReference>
<dbReference type="Pfam" id="PF00107">
    <property type="entry name" value="ADH_zinc_N"/>
    <property type="match status" value="1"/>
</dbReference>
<comment type="cofactor">
    <cofactor evidence="1 6">
        <name>Zn(2+)</name>
        <dbReference type="ChEBI" id="CHEBI:29105"/>
    </cofactor>
</comment>
<dbReference type="GO" id="GO:0016616">
    <property type="term" value="F:oxidoreductase activity, acting on the CH-OH group of donors, NAD or NADP as acceptor"/>
    <property type="evidence" value="ECO:0007669"/>
    <property type="project" value="InterPro"/>
</dbReference>
<dbReference type="PANTHER" id="PTHR43161">
    <property type="entry name" value="SORBITOL DEHYDROGENASE"/>
    <property type="match status" value="1"/>
</dbReference>
<dbReference type="Gene3D" id="3.40.50.720">
    <property type="entry name" value="NAD(P)-binding Rossmann-like Domain"/>
    <property type="match status" value="1"/>
</dbReference>
<keyword evidence="9" id="KW-1185">Reference proteome</keyword>
<evidence type="ECO:0000256" key="5">
    <source>
        <dbReference type="ARBA" id="ARBA00023002"/>
    </source>
</evidence>
<dbReference type="EMBL" id="CP053708">
    <property type="protein sequence ID" value="QKE91754.1"/>
    <property type="molecule type" value="Genomic_DNA"/>
</dbReference>